<dbReference type="Pfam" id="PF00618">
    <property type="entry name" value="RasGEF_N"/>
    <property type="match status" value="1"/>
</dbReference>
<evidence type="ECO:0000256" key="1">
    <source>
        <dbReference type="ARBA" id="ARBA00022658"/>
    </source>
</evidence>
<dbReference type="PROSITE" id="PS50200">
    <property type="entry name" value="RA"/>
    <property type="match status" value="1"/>
</dbReference>
<dbReference type="GO" id="GO:0010667">
    <property type="term" value="P:negative regulation of cardiac muscle cell apoptotic process"/>
    <property type="evidence" value="ECO:0007669"/>
    <property type="project" value="Ensembl"/>
</dbReference>
<feature type="region of interest" description="Disordered" evidence="3">
    <location>
        <begin position="721"/>
        <end position="751"/>
    </location>
</feature>
<dbReference type="Gene3D" id="3.10.20.90">
    <property type="entry name" value="Phosphatidylinositol 3-kinase Catalytic Subunit, Chain A, domain 1"/>
    <property type="match status" value="1"/>
</dbReference>
<dbReference type="OMA" id="IQQWLRG"/>
<dbReference type="STRING" id="9925.ENSCHIP00000005220"/>
<dbReference type="SUPFAM" id="SSF48366">
    <property type="entry name" value="Ras GEF"/>
    <property type="match status" value="1"/>
</dbReference>
<dbReference type="Proteomes" id="UP000291000">
    <property type="component" value="Chromosome 23"/>
</dbReference>
<reference evidence="7 8" key="1">
    <citation type="submission" date="2016-04" db="EMBL/GenBank/DDBJ databases">
        <title>Polished mammalian reference genomes with single-molecule sequencing and chromosome conformation capture applied to the Capra hircus genome.</title>
        <authorList>
            <person name="Bickhart D.M."/>
            <person name="Koren S."/>
            <person name="Rosen B."/>
            <person name="Hastie A."/>
            <person name="Liachko I."/>
            <person name="Sullivan S.T."/>
            <person name="Burton J."/>
            <person name="Sayre B.L."/>
            <person name="Huson H.J."/>
            <person name="Lee J."/>
            <person name="Lam E."/>
            <person name="Kelley C.M."/>
            <person name="Hutchison J.L."/>
            <person name="Zhou Y."/>
            <person name="Sun J."/>
            <person name="Crisa A."/>
            <person name="Schwartz J.C."/>
            <person name="Hammond J.A."/>
            <person name="Schroeder S.G."/>
            <person name="Liu G.E."/>
            <person name="Dunham M."/>
            <person name="Shendure J."/>
            <person name="Sonstegard T.S."/>
            <person name="Phillippy A.M."/>
            <person name="Van Tassell C.P."/>
            <person name="Smith T.P."/>
        </authorList>
    </citation>
    <scope>NUCLEOTIDE SEQUENCE [LARGE SCALE GENOMIC DNA]</scope>
</reference>
<dbReference type="AlphaFoldDB" id="A0A452DZJ2"/>
<dbReference type="InterPro" id="IPR029071">
    <property type="entry name" value="Ubiquitin-like_domsf"/>
</dbReference>
<dbReference type="InterPro" id="IPR023578">
    <property type="entry name" value="Ras_GEF_dom_sf"/>
</dbReference>
<dbReference type="InterPro" id="IPR008937">
    <property type="entry name" value="Ras-like_GEF"/>
</dbReference>
<evidence type="ECO:0000313" key="8">
    <source>
        <dbReference type="Proteomes" id="UP000291000"/>
    </source>
</evidence>
<dbReference type="GO" id="GO:0051897">
    <property type="term" value="P:positive regulation of phosphatidylinositol 3-kinase/protein kinase B signal transduction"/>
    <property type="evidence" value="ECO:0007669"/>
    <property type="project" value="Ensembl"/>
</dbReference>
<dbReference type="EMBL" id="LWLT01000028">
    <property type="status" value="NOT_ANNOTATED_CDS"/>
    <property type="molecule type" value="Genomic_DNA"/>
</dbReference>
<sequence length="763" mass="82316">MLPRPLRLLWDTSPPGGVVLSSFRSRDPEEGGGPGGRGGGGGQEEEEDDDDDEAESSPRSWISPRDLGQWLALCLPQAPRPPPRSSRKLRAGTLEALVRHLLDTRTSGADVTFTAAFLATHRAFTSTPALLGLMVDRLEALESHPADELERTKGVAISVLSTWLASHPEDFGSEVKGQLDRLESCFLRTGYAAGEGIRGGSADLIRNLRSRVDPQTPELPKPLALPGDPPADPTDVLVYLADHLAEQLTLLDAELFLNLVPSQCLGGLWGHRDRPGHSHLCPSVRATVTQFNKVAGAVVSSVLGATSTGEGLGEVTVRPLRPPQRARLLEKWIRVAEECRLLRNFSSVYAVVSALQSSPIHRLRAAWGEATRDSLRVFSSLCQIFSEEDNYSQSRELLLQEVKLQPSLEPNSKKSPRSGWEGGSSRGRRIKLGVVPYLGTFLKDLVMLDAASKDELENGYINFDKRRKEFAVLSELRRLQNECRGYDLRPDPDIQRWLQGLRPLTEAQRRLGAVTHLPRGGWRAVSWGLVLLLLTLVLGSVGEEVPGTPAPLLTRLAQHVKWPSVSSLDSALESTPALQSPADPIHLSPPASSPRPSRGHRRSASCGSPLSGGAEGASRGPGCGGGAPGPGASDCRIIRVQMELGEDGSVYKSILVTSQDKAPSVISRVLKKNNRDSAVASEYELVQLLPGERELTIPASANVFYAMDGASHDFLLRRRRRPSSTTVGLASGPSASGTPPSEGGGGSFPRIKATGRKIARALF</sequence>
<dbReference type="CDD" id="cd06224">
    <property type="entry name" value="REM"/>
    <property type="match status" value="1"/>
</dbReference>
<accession>A0A452DZJ2</accession>
<dbReference type="SMART" id="SM00229">
    <property type="entry name" value="RasGEFN"/>
    <property type="match status" value="1"/>
</dbReference>
<dbReference type="GeneTree" id="ENSGT00940000161403"/>
<feature type="domain" description="Ras-associating" evidence="5">
    <location>
        <begin position="634"/>
        <end position="721"/>
    </location>
</feature>
<dbReference type="Pfam" id="PF00617">
    <property type="entry name" value="RasGEF"/>
    <property type="match status" value="1"/>
</dbReference>
<feature type="region of interest" description="Disordered" evidence="3">
    <location>
        <begin position="572"/>
        <end position="630"/>
    </location>
</feature>
<dbReference type="SMART" id="SM00314">
    <property type="entry name" value="RA"/>
    <property type="match status" value="1"/>
</dbReference>
<feature type="compositionally biased region" description="Acidic residues" evidence="3">
    <location>
        <begin position="43"/>
        <end position="55"/>
    </location>
</feature>
<evidence type="ECO:0000259" key="6">
    <source>
        <dbReference type="PROSITE" id="PS50212"/>
    </source>
</evidence>
<dbReference type="SUPFAM" id="SSF54236">
    <property type="entry name" value="Ubiquitin-like"/>
    <property type="match status" value="1"/>
</dbReference>
<dbReference type="FunFam" id="3.10.20.90:FF:000153">
    <property type="entry name" value="Ral guanine nucleotide dissociation stimulator like 2"/>
    <property type="match status" value="1"/>
</dbReference>
<dbReference type="GO" id="GO:0005085">
    <property type="term" value="F:guanyl-nucleotide exchange factor activity"/>
    <property type="evidence" value="ECO:0007669"/>
    <property type="project" value="UniProtKB-KW"/>
</dbReference>
<dbReference type="CDD" id="cd00155">
    <property type="entry name" value="RasGEF"/>
    <property type="match status" value="1"/>
</dbReference>
<protein>
    <submittedName>
        <fullName evidence="7">Ral guanine nucleotide dissociation stimulator like 2</fullName>
    </submittedName>
</protein>
<evidence type="ECO:0000313" key="7">
    <source>
        <dbReference type="Ensembl" id="ENSCHIP00000005220.1"/>
    </source>
</evidence>
<dbReference type="SMART" id="SM00147">
    <property type="entry name" value="RasGEF"/>
    <property type="match status" value="1"/>
</dbReference>
<gene>
    <name evidence="7" type="primary">RGL2</name>
</gene>
<keyword evidence="8" id="KW-1185">Reference proteome</keyword>
<name>A0A452DZJ2_CAPHI</name>
<dbReference type="Ensembl" id="ENSCHIT00000012842.1">
    <property type="protein sequence ID" value="ENSCHIP00000005220.1"/>
    <property type="gene ID" value="ENSCHIG00000009307.1"/>
</dbReference>
<dbReference type="Gene3D" id="1.10.840.10">
    <property type="entry name" value="Ras guanine-nucleotide exchange factors catalytic domain"/>
    <property type="match status" value="1"/>
</dbReference>
<organism evidence="7 8">
    <name type="scientific">Capra hircus</name>
    <name type="common">Goat</name>
    <dbReference type="NCBI Taxonomy" id="9925"/>
    <lineage>
        <taxon>Eukaryota</taxon>
        <taxon>Metazoa</taxon>
        <taxon>Chordata</taxon>
        <taxon>Craniata</taxon>
        <taxon>Vertebrata</taxon>
        <taxon>Euteleostomi</taxon>
        <taxon>Mammalia</taxon>
        <taxon>Eutheria</taxon>
        <taxon>Laurasiatheria</taxon>
        <taxon>Artiodactyla</taxon>
        <taxon>Ruminantia</taxon>
        <taxon>Pecora</taxon>
        <taxon>Bovidae</taxon>
        <taxon>Caprinae</taxon>
        <taxon>Capra</taxon>
    </lineage>
</organism>
<dbReference type="GO" id="GO:0005886">
    <property type="term" value="C:plasma membrane"/>
    <property type="evidence" value="ECO:0007669"/>
    <property type="project" value="TreeGrafter"/>
</dbReference>
<dbReference type="CDD" id="cd17211">
    <property type="entry name" value="RA_RGL2"/>
    <property type="match status" value="1"/>
</dbReference>
<dbReference type="InterPro" id="IPR000651">
    <property type="entry name" value="Ras-like_Gua-exchang_fac_N"/>
</dbReference>
<dbReference type="Pfam" id="PF00788">
    <property type="entry name" value="RA"/>
    <property type="match status" value="1"/>
</dbReference>
<feature type="region of interest" description="Disordered" evidence="3">
    <location>
        <begin position="1"/>
        <end position="62"/>
    </location>
</feature>
<dbReference type="InterPro" id="IPR000159">
    <property type="entry name" value="RA_dom"/>
</dbReference>
<dbReference type="InterPro" id="IPR036964">
    <property type="entry name" value="RASGEF_cat_dom_sf"/>
</dbReference>
<evidence type="ECO:0000256" key="3">
    <source>
        <dbReference type="SAM" id="MobiDB-lite"/>
    </source>
</evidence>
<keyword evidence="1 2" id="KW-0344">Guanine-nucleotide releasing factor</keyword>
<dbReference type="GO" id="GO:0007265">
    <property type="term" value="P:Ras protein signal transduction"/>
    <property type="evidence" value="ECO:0007669"/>
    <property type="project" value="TreeGrafter"/>
</dbReference>
<dbReference type="PROSITE" id="PS00720">
    <property type="entry name" value="RASGEF"/>
    <property type="match status" value="1"/>
</dbReference>
<dbReference type="Bgee" id="ENSCHIG00000009307">
    <property type="expression patterns" value="Expressed in metanephros cortex and 18 other cell types or tissues"/>
</dbReference>
<dbReference type="Gene3D" id="1.20.870.10">
    <property type="entry name" value="Son of sevenless (SoS) protein Chain: S domain 1"/>
    <property type="match status" value="1"/>
</dbReference>
<feature type="compositionally biased region" description="Gly residues" evidence="3">
    <location>
        <begin position="31"/>
        <end position="42"/>
    </location>
</feature>
<evidence type="ECO:0000256" key="2">
    <source>
        <dbReference type="PROSITE-ProRule" id="PRU00168"/>
    </source>
</evidence>
<reference evidence="7" key="3">
    <citation type="submission" date="2025-09" db="UniProtKB">
        <authorList>
            <consortium name="Ensembl"/>
        </authorList>
    </citation>
    <scope>IDENTIFICATION</scope>
</reference>
<evidence type="ECO:0000259" key="5">
    <source>
        <dbReference type="PROSITE" id="PS50200"/>
    </source>
</evidence>
<dbReference type="PANTHER" id="PTHR23113:SF350">
    <property type="entry name" value="RAL GUANINE NUCLEOTIDE DISSOCIATION STIMULATOR-LIKE 2 ISOFORM X1"/>
    <property type="match status" value="1"/>
</dbReference>
<feature type="domain" description="N-terminal Ras-GEF" evidence="6">
    <location>
        <begin position="85"/>
        <end position="213"/>
    </location>
</feature>
<dbReference type="GO" id="GO:0032485">
    <property type="term" value="P:regulation of Ral protein signal transduction"/>
    <property type="evidence" value="ECO:0007669"/>
    <property type="project" value="Ensembl"/>
</dbReference>
<dbReference type="PROSITE" id="PS50009">
    <property type="entry name" value="RASGEF_CAT"/>
    <property type="match status" value="1"/>
</dbReference>
<feature type="domain" description="Ras-GEF" evidence="4">
    <location>
        <begin position="240"/>
        <end position="514"/>
    </location>
</feature>
<dbReference type="PANTHER" id="PTHR23113">
    <property type="entry name" value="GUANINE NUCLEOTIDE EXCHANGE FACTOR"/>
    <property type="match status" value="1"/>
</dbReference>
<feature type="compositionally biased region" description="Low complexity" evidence="3">
    <location>
        <begin position="731"/>
        <end position="741"/>
    </location>
</feature>
<proteinExistence type="predicted"/>
<dbReference type="InterPro" id="IPR001895">
    <property type="entry name" value="RASGEF_cat_dom"/>
</dbReference>
<dbReference type="PROSITE" id="PS50212">
    <property type="entry name" value="RASGEF_NTER"/>
    <property type="match status" value="1"/>
</dbReference>
<reference evidence="7" key="2">
    <citation type="submission" date="2025-08" db="UniProtKB">
        <authorList>
            <consortium name="Ensembl"/>
        </authorList>
    </citation>
    <scope>IDENTIFICATION</scope>
</reference>
<evidence type="ECO:0000259" key="4">
    <source>
        <dbReference type="PROSITE" id="PS50009"/>
    </source>
</evidence>
<feature type="compositionally biased region" description="Gly residues" evidence="3">
    <location>
        <begin position="613"/>
        <end position="629"/>
    </location>
</feature>
<dbReference type="InterPro" id="IPR019804">
    <property type="entry name" value="Ras_G-nucl-exch_fac_CS"/>
</dbReference>